<name>L5M8B2_MYODS</name>
<dbReference type="Gene3D" id="3.90.1150.210">
    <property type="entry name" value="F-actin capping protein, beta subunit"/>
    <property type="match status" value="1"/>
</dbReference>
<dbReference type="AlphaFoldDB" id="L5M8B2"/>
<dbReference type="GO" id="GO:0010591">
    <property type="term" value="P:regulation of lamellipodium assembly"/>
    <property type="evidence" value="ECO:0007669"/>
    <property type="project" value="TreeGrafter"/>
</dbReference>
<dbReference type="InterPro" id="IPR037282">
    <property type="entry name" value="CapZ_alpha/beta"/>
</dbReference>
<dbReference type="PANTHER" id="PTHR10619">
    <property type="entry name" value="F-ACTIN-CAPPING PROTEIN SUBUNIT BETA"/>
    <property type="match status" value="1"/>
</dbReference>
<evidence type="ECO:0000256" key="7">
    <source>
        <dbReference type="RuleBase" id="RU365078"/>
    </source>
</evidence>
<dbReference type="GO" id="GO:0000902">
    <property type="term" value="P:cell morphogenesis"/>
    <property type="evidence" value="ECO:0007669"/>
    <property type="project" value="TreeGrafter"/>
</dbReference>
<dbReference type="InterPro" id="IPR042276">
    <property type="entry name" value="CapZ_alpha/beta_2"/>
</dbReference>
<dbReference type="PANTHER" id="PTHR10619:SF0">
    <property type="entry name" value="F-ACTIN-CAPPING PROTEIN SUBUNIT BETA ISOFORMS 1 AND 2"/>
    <property type="match status" value="1"/>
</dbReference>
<keyword evidence="10" id="KW-1185">Reference proteome</keyword>
<dbReference type="GO" id="GO:0051016">
    <property type="term" value="P:barbed-end actin filament capping"/>
    <property type="evidence" value="ECO:0007669"/>
    <property type="project" value="UniProtKB-UniRule"/>
</dbReference>
<keyword evidence="6 7" id="KW-0206">Cytoskeleton</keyword>
<evidence type="ECO:0000256" key="5">
    <source>
        <dbReference type="ARBA" id="ARBA00023203"/>
    </source>
</evidence>
<feature type="region of interest" description="Disordered" evidence="8">
    <location>
        <begin position="93"/>
        <end position="122"/>
    </location>
</feature>
<sequence length="122" mass="13287">MPSARLRKLEVAANNVFDQHRDLYFQDGISSAYLWDLAHGFAGVILIKRAGDGSENIKGCWDSTHMAAVQEKSSGPIARRKLASTVMLWLQTSKSSSGTMNPGGSSIRQTEKDETASDCSHT</sequence>
<comment type="subunit">
    <text evidence="7">Heterodimer of an alpha and a beta subunit.</text>
</comment>
<dbReference type="GO" id="GO:0008290">
    <property type="term" value="C:F-actin capping protein complex"/>
    <property type="evidence" value="ECO:0007669"/>
    <property type="project" value="UniProtKB-UniRule"/>
</dbReference>
<organism evidence="9 10">
    <name type="scientific">Myotis davidii</name>
    <name type="common">David's myotis</name>
    <dbReference type="NCBI Taxonomy" id="225400"/>
    <lineage>
        <taxon>Eukaryota</taxon>
        <taxon>Metazoa</taxon>
        <taxon>Chordata</taxon>
        <taxon>Craniata</taxon>
        <taxon>Vertebrata</taxon>
        <taxon>Euteleostomi</taxon>
        <taxon>Mammalia</taxon>
        <taxon>Eutheria</taxon>
        <taxon>Laurasiatheria</taxon>
        <taxon>Chiroptera</taxon>
        <taxon>Yangochiroptera</taxon>
        <taxon>Vespertilionidae</taxon>
        <taxon>Myotis</taxon>
    </lineage>
</organism>
<dbReference type="GO" id="GO:0051490">
    <property type="term" value="P:negative regulation of filopodium assembly"/>
    <property type="evidence" value="ECO:0007669"/>
    <property type="project" value="TreeGrafter"/>
</dbReference>
<feature type="compositionally biased region" description="Polar residues" evidence="8">
    <location>
        <begin position="93"/>
        <end position="108"/>
    </location>
</feature>
<keyword evidence="5 7" id="KW-0009">Actin-binding</keyword>
<proteinExistence type="inferred from homology"/>
<keyword evidence="3 7" id="KW-0117">Actin capping</keyword>
<evidence type="ECO:0000313" key="10">
    <source>
        <dbReference type="Proteomes" id="UP000010556"/>
    </source>
</evidence>
<evidence type="ECO:0000256" key="2">
    <source>
        <dbReference type="ARBA" id="ARBA00006039"/>
    </source>
</evidence>
<dbReference type="GO" id="GO:0051015">
    <property type="term" value="F:actin filament binding"/>
    <property type="evidence" value="ECO:0007669"/>
    <property type="project" value="TreeGrafter"/>
</dbReference>
<dbReference type="InterPro" id="IPR001698">
    <property type="entry name" value="CAPZB"/>
</dbReference>
<keyword evidence="4 7" id="KW-0963">Cytoplasm</keyword>
<feature type="compositionally biased region" description="Basic and acidic residues" evidence="8">
    <location>
        <begin position="109"/>
        <end position="122"/>
    </location>
</feature>
<dbReference type="EMBL" id="KB103138">
    <property type="protein sequence ID" value="ELK34567.1"/>
    <property type="molecule type" value="Genomic_DNA"/>
</dbReference>
<reference evidence="10" key="1">
    <citation type="journal article" date="2013" name="Science">
        <title>Comparative analysis of bat genomes provides insight into the evolution of flight and immunity.</title>
        <authorList>
            <person name="Zhang G."/>
            <person name="Cowled C."/>
            <person name="Shi Z."/>
            <person name="Huang Z."/>
            <person name="Bishop-Lilly K.A."/>
            <person name="Fang X."/>
            <person name="Wynne J.W."/>
            <person name="Xiong Z."/>
            <person name="Baker M.L."/>
            <person name="Zhao W."/>
            <person name="Tachedjian M."/>
            <person name="Zhu Y."/>
            <person name="Zhou P."/>
            <person name="Jiang X."/>
            <person name="Ng J."/>
            <person name="Yang L."/>
            <person name="Wu L."/>
            <person name="Xiao J."/>
            <person name="Feng Y."/>
            <person name="Chen Y."/>
            <person name="Sun X."/>
            <person name="Zhang Y."/>
            <person name="Marsh G.A."/>
            <person name="Crameri G."/>
            <person name="Broder C.C."/>
            <person name="Frey K.G."/>
            <person name="Wang L.F."/>
            <person name="Wang J."/>
        </authorList>
    </citation>
    <scope>NUCLEOTIDE SEQUENCE [LARGE SCALE GENOMIC DNA]</scope>
</reference>
<dbReference type="SUPFAM" id="SSF90096">
    <property type="entry name" value="Subunits of heterodimeric actin filament capping protein Capz"/>
    <property type="match status" value="1"/>
</dbReference>
<protein>
    <recommendedName>
        <fullName evidence="7">F-actin-capping protein subunit beta</fullName>
    </recommendedName>
</protein>
<dbReference type="Pfam" id="PF01115">
    <property type="entry name" value="F_actin_cap_B"/>
    <property type="match status" value="1"/>
</dbReference>
<evidence type="ECO:0000256" key="1">
    <source>
        <dbReference type="ARBA" id="ARBA00004245"/>
    </source>
</evidence>
<evidence type="ECO:0000256" key="8">
    <source>
        <dbReference type="SAM" id="MobiDB-lite"/>
    </source>
</evidence>
<accession>L5M8B2</accession>
<comment type="subcellular location">
    <subcellularLocation>
        <location evidence="1 7">Cytoplasm</location>
        <location evidence="1 7">Cytoskeleton</location>
    </subcellularLocation>
</comment>
<dbReference type="Proteomes" id="UP000010556">
    <property type="component" value="Unassembled WGS sequence"/>
</dbReference>
<evidence type="ECO:0000313" key="9">
    <source>
        <dbReference type="EMBL" id="ELK34567.1"/>
    </source>
</evidence>
<evidence type="ECO:0000256" key="3">
    <source>
        <dbReference type="ARBA" id="ARBA00022467"/>
    </source>
</evidence>
<evidence type="ECO:0000256" key="4">
    <source>
        <dbReference type="ARBA" id="ARBA00022490"/>
    </source>
</evidence>
<evidence type="ECO:0000256" key="6">
    <source>
        <dbReference type="ARBA" id="ARBA00023212"/>
    </source>
</evidence>
<comment type="similarity">
    <text evidence="2 7">Belongs to the F-actin-capping protein beta subunit family.</text>
</comment>
<comment type="function">
    <text evidence="7">F-actin-capping proteins bind in a Ca(2+)-independent manner to the fast growing ends of actin filaments (barbed end) thereby blocking the exchange of subunits at these ends. Unlike other capping proteins (such as gelsolin and severin), these proteins do not sever actin filaments.</text>
</comment>
<gene>
    <name evidence="9" type="ORF">MDA_GLEAN10025068</name>
</gene>